<accession>A0A4C1U7X7</accession>
<dbReference type="AlphaFoldDB" id="A0A4C1U7X7"/>
<reference evidence="2 3" key="1">
    <citation type="journal article" date="2019" name="Commun. Biol.">
        <title>The bagworm genome reveals a unique fibroin gene that provides high tensile strength.</title>
        <authorList>
            <person name="Kono N."/>
            <person name="Nakamura H."/>
            <person name="Ohtoshi R."/>
            <person name="Tomita M."/>
            <person name="Numata K."/>
            <person name="Arakawa K."/>
        </authorList>
    </citation>
    <scope>NUCLEOTIDE SEQUENCE [LARGE SCALE GENOMIC DNA]</scope>
</reference>
<comment type="caution">
    <text evidence="2">The sequence shown here is derived from an EMBL/GenBank/DDBJ whole genome shotgun (WGS) entry which is preliminary data.</text>
</comment>
<evidence type="ECO:0000313" key="2">
    <source>
        <dbReference type="EMBL" id="GBP22523.1"/>
    </source>
</evidence>
<feature type="transmembrane region" description="Helical" evidence="1">
    <location>
        <begin position="21"/>
        <end position="43"/>
    </location>
</feature>
<sequence length="156" mass="18159">MWSSLSFYHYGDKDFKHVMRATMWCTRFILFVAIMCIICERLLSTRIETKILVNDVIMDYNQPPLIRLQAKAFMELIEEWPLTISKAKKRCVTVCADHPRCPWMVDFFQSTVFEHKLRGRTGGAHAHFPYAQYFSGGFQATLCLKSAVSICSYRLS</sequence>
<keyword evidence="1" id="KW-0812">Transmembrane</keyword>
<gene>
    <name evidence="2" type="ORF">EVAR_84760_1</name>
</gene>
<keyword evidence="1" id="KW-1133">Transmembrane helix</keyword>
<name>A0A4C1U7X7_EUMVA</name>
<keyword evidence="1" id="KW-0472">Membrane</keyword>
<dbReference type="EMBL" id="BGZK01000141">
    <property type="protein sequence ID" value="GBP22523.1"/>
    <property type="molecule type" value="Genomic_DNA"/>
</dbReference>
<evidence type="ECO:0000313" key="3">
    <source>
        <dbReference type="Proteomes" id="UP000299102"/>
    </source>
</evidence>
<protein>
    <submittedName>
        <fullName evidence="2">Uncharacterized protein</fullName>
    </submittedName>
</protein>
<dbReference type="STRING" id="151549.A0A4C1U7X7"/>
<dbReference type="Proteomes" id="UP000299102">
    <property type="component" value="Unassembled WGS sequence"/>
</dbReference>
<organism evidence="2 3">
    <name type="scientific">Eumeta variegata</name>
    <name type="common">Bagworm moth</name>
    <name type="synonym">Eumeta japonica</name>
    <dbReference type="NCBI Taxonomy" id="151549"/>
    <lineage>
        <taxon>Eukaryota</taxon>
        <taxon>Metazoa</taxon>
        <taxon>Ecdysozoa</taxon>
        <taxon>Arthropoda</taxon>
        <taxon>Hexapoda</taxon>
        <taxon>Insecta</taxon>
        <taxon>Pterygota</taxon>
        <taxon>Neoptera</taxon>
        <taxon>Endopterygota</taxon>
        <taxon>Lepidoptera</taxon>
        <taxon>Glossata</taxon>
        <taxon>Ditrysia</taxon>
        <taxon>Tineoidea</taxon>
        <taxon>Psychidae</taxon>
        <taxon>Oiketicinae</taxon>
        <taxon>Eumeta</taxon>
    </lineage>
</organism>
<keyword evidence="3" id="KW-1185">Reference proteome</keyword>
<dbReference type="OrthoDB" id="7354650at2759"/>
<evidence type="ECO:0000256" key="1">
    <source>
        <dbReference type="SAM" id="Phobius"/>
    </source>
</evidence>
<proteinExistence type="predicted"/>